<reference evidence="4" key="2">
    <citation type="submission" date="2009-10" db="EMBL/GenBank/DDBJ databases">
        <title>The genome sequence of Streptomyces pristinaespiralis strain ATCC 25486.</title>
        <authorList>
            <consortium name="The Broad Institute Genome Sequencing Platform"/>
            <consortium name="Broad Institute Microbial Sequencing Center"/>
            <person name="Fischbach M."/>
            <person name="Godfrey P."/>
            <person name="Ward D."/>
            <person name="Young S."/>
            <person name="Zeng Q."/>
            <person name="Koehrsen M."/>
            <person name="Alvarado L."/>
            <person name="Berlin A.M."/>
            <person name="Bochicchio J."/>
            <person name="Borenstein D."/>
            <person name="Chapman S.B."/>
            <person name="Chen Z."/>
            <person name="Engels R."/>
            <person name="Freedman E."/>
            <person name="Gellesch M."/>
            <person name="Goldberg J."/>
            <person name="Griggs A."/>
            <person name="Gujja S."/>
            <person name="Heilman E.R."/>
            <person name="Heiman D.I."/>
            <person name="Hepburn T.A."/>
            <person name="Howarth C."/>
            <person name="Jen D."/>
            <person name="Larson L."/>
            <person name="Lewis B."/>
            <person name="Mehta T."/>
            <person name="Park D."/>
            <person name="Pearson M."/>
            <person name="Richards J."/>
            <person name="Roberts A."/>
            <person name="Saif S."/>
            <person name="Shea T.D."/>
            <person name="Shenoy N."/>
            <person name="Sisk P."/>
            <person name="Stolte C."/>
            <person name="Sykes S.N."/>
            <person name="Thomson T."/>
            <person name="Walk T."/>
            <person name="White J."/>
            <person name="Yandava C."/>
            <person name="Straight P."/>
            <person name="Clardy J."/>
            <person name="Hung D."/>
            <person name="Kolter R."/>
            <person name="Mekalanos J."/>
            <person name="Walker S."/>
            <person name="Walsh C.T."/>
            <person name="Wieland-Brown L.C."/>
            <person name="Haas B."/>
            <person name="Nusbaum C."/>
            <person name="Birren B."/>
        </authorList>
    </citation>
    <scope>NUCLEOTIDE SEQUENCE [LARGE SCALE GENOMIC DNA]</scope>
    <source>
        <strain evidence="4">ATCC 25486 / DSM 40338 / CBS 914.69 / JCM 4507 / NBRC 13074 / NRRL 2958 / 5647</strain>
    </source>
</reference>
<proteinExistence type="predicted"/>
<dbReference type="InterPro" id="IPR049240">
    <property type="entry name" value="DUF6875"/>
</dbReference>
<keyword evidence="4" id="KW-1185">Reference proteome</keyword>
<evidence type="ECO:0000313" key="3">
    <source>
        <dbReference type="EMBL" id="EFH32287.1"/>
    </source>
</evidence>
<dbReference type="EMBL" id="CM000950">
    <property type="protein sequence ID" value="EFH32287.1"/>
    <property type="molecule type" value="Genomic_DNA"/>
</dbReference>
<feature type="domain" description="DUF6875" evidence="2">
    <location>
        <begin position="79"/>
        <end position="255"/>
    </location>
</feature>
<dbReference type="AlphaFoldDB" id="D6X8A2"/>
<evidence type="ECO:0000256" key="1">
    <source>
        <dbReference type="SAM" id="MobiDB-lite"/>
    </source>
</evidence>
<evidence type="ECO:0000313" key="4">
    <source>
        <dbReference type="Proteomes" id="UP000002805"/>
    </source>
</evidence>
<dbReference type="Pfam" id="PF21780">
    <property type="entry name" value="DUF6875"/>
    <property type="match status" value="1"/>
</dbReference>
<dbReference type="eggNOG" id="COG0142">
    <property type="taxonomic scope" value="Bacteria"/>
</dbReference>
<feature type="compositionally biased region" description="Low complexity" evidence="1">
    <location>
        <begin position="30"/>
        <end position="48"/>
    </location>
</feature>
<organism evidence="3 4">
    <name type="scientific">Streptomyces pristinaespiralis (strain ATCC 25486 / DSM 40338 / CBS 914.69 / JCM 4507 / KCC S-0507 / NBRC 13074 / NRRL 2958 / 5647)</name>
    <dbReference type="NCBI Taxonomy" id="457429"/>
    <lineage>
        <taxon>Bacteria</taxon>
        <taxon>Bacillati</taxon>
        <taxon>Actinomycetota</taxon>
        <taxon>Actinomycetes</taxon>
        <taxon>Kitasatosporales</taxon>
        <taxon>Streptomycetaceae</taxon>
        <taxon>Streptomyces</taxon>
    </lineage>
</organism>
<protein>
    <submittedName>
        <fullName evidence="3">Predicted protein</fullName>
    </submittedName>
</protein>
<name>D6X8A2_STRE2</name>
<dbReference type="Proteomes" id="UP000002805">
    <property type="component" value="Chromosome"/>
</dbReference>
<sequence length="263" mass="28765">MGGRAGRGCVRGGEFSRRAGGVSAARLHPGRAGAHPAGRRAVAGAAVEGPAMRGDETLRIYSPSEVEQDMVPPEHAGPLREVLEWSREFLVSGHPALGRSGPVCPYTQPSLRRDLFLLAVPAAGTDRAGLADAVAHLRVWYEKLAVDLDTEERELLTLLMVLPRLDRTDSAPLDALQRAAKDEFVAEGLMIGQFHPVCAEPGLWNEDFRPLRSPVPLLAVRRLLVFDLPFLVNTDLHLSHYLRQFAPGIPARMRDELVNRVVS</sequence>
<dbReference type="HOGENOM" id="CLU_092431_0_0_11"/>
<reference evidence="4" key="1">
    <citation type="submission" date="2008-02" db="EMBL/GenBank/DDBJ databases">
        <authorList>
            <consortium name="The Broad Institute Genome Sequencing Platform"/>
            <person name="Fischbach M."/>
            <person name="Ward D."/>
            <person name="Young S."/>
            <person name="Jaffe D."/>
            <person name="Gnerre S."/>
            <person name="Berlin A."/>
            <person name="Heiman D."/>
            <person name="Hepburn T."/>
            <person name="Sykes S."/>
            <person name="Alvarado L."/>
            <person name="Kodira C.D."/>
            <person name="Straight P."/>
            <person name="Clardy J."/>
            <person name="Hung D."/>
            <person name="Kolter R."/>
            <person name="Mekalanos J."/>
            <person name="Walker S."/>
            <person name="Walsh C.T."/>
            <person name="Lander E."/>
            <person name="Galagan J."/>
            <person name="Nusbaum C."/>
            <person name="Birren B."/>
        </authorList>
    </citation>
    <scope>NUCLEOTIDE SEQUENCE [LARGE SCALE GENOMIC DNA]</scope>
    <source>
        <strain evidence="4">ATCC 25486 / DSM 40338 / CBS 914.69 / JCM 4507 / NBRC 13074 / NRRL 2958 / 5647</strain>
    </source>
</reference>
<evidence type="ECO:0000259" key="2">
    <source>
        <dbReference type="Pfam" id="PF21780"/>
    </source>
</evidence>
<feature type="region of interest" description="Disordered" evidence="1">
    <location>
        <begin position="20"/>
        <end position="48"/>
    </location>
</feature>
<accession>D6X8A2</accession>
<gene>
    <name evidence="3" type="ORF">SSDG_07554</name>
</gene>